<dbReference type="EMBL" id="JBHSOH010000009">
    <property type="protein sequence ID" value="MFC5848661.1"/>
    <property type="molecule type" value="Genomic_DNA"/>
</dbReference>
<protein>
    <submittedName>
        <fullName evidence="1">Uncharacterized protein</fullName>
    </submittedName>
</protein>
<dbReference type="Proteomes" id="UP001595979">
    <property type="component" value="Unassembled WGS sequence"/>
</dbReference>
<dbReference type="RefSeq" id="WP_380048920.1">
    <property type="nucleotide sequence ID" value="NZ_JBHSOH010000009.1"/>
</dbReference>
<name>A0ABW1DMC2_9DEIO</name>
<evidence type="ECO:0000313" key="1">
    <source>
        <dbReference type="EMBL" id="MFC5848661.1"/>
    </source>
</evidence>
<accession>A0ABW1DMC2</accession>
<gene>
    <name evidence="1" type="ORF">ACFPQ6_10090</name>
</gene>
<reference evidence="2" key="1">
    <citation type="journal article" date="2019" name="Int. J. Syst. Evol. Microbiol.">
        <title>The Global Catalogue of Microorganisms (GCM) 10K type strain sequencing project: providing services to taxonomists for standard genome sequencing and annotation.</title>
        <authorList>
            <consortium name="The Broad Institute Genomics Platform"/>
            <consortium name="The Broad Institute Genome Sequencing Center for Infectious Disease"/>
            <person name="Wu L."/>
            <person name="Ma J."/>
        </authorList>
    </citation>
    <scope>NUCLEOTIDE SEQUENCE [LARGE SCALE GENOMIC DNA]</scope>
    <source>
        <strain evidence="2">CGMCC 1.15053</strain>
    </source>
</reference>
<comment type="caution">
    <text evidence="1">The sequence shown here is derived from an EMBL/GenBank/DDBJ whole genome shotgun (WGS) entry which is preliminary data.</text>
</comment>
<evidence type="ECO:0000313" key="2">
    <source>
        <dbReference type="Proteomes" id="UP001595979"/>
    </source>
</evidence>
<organism evidence="1 2">
    <name type="scientific">Deinococcus petrolearius</name>
    <dbReference type="NCBI Taxonomy" id="1751295"/>
    <lineage>
        <taxon>Bacteria</taxon>
        <taxon>Thermotogati</taxon>
        <taxon>Deinococcota</taxon>
        <taxon>Deinococci</taxon>
        <taxon>Deinococcales</taxon>
        <taxon>Deinococcaceae</taxon>
        <taxon>Deinococcus</taxon>
    </lineage>
</organism>
<proteinExistence type="predicted"/>
<sequence>MRPPARSRPEVPQALHFVRLAQGSPGQWVALPGGALRVLGLAGKTDGAGERGWLLCLHGEVLLDFPDGNFVRLRPGEGYAATGPWEALPTRAGSVLLLVASGG</sequence>
<keyword evidence="2" id="KW-1185">Reference proteome</keyword>